<gene>
    <name evidence="7" type="ORF">Athai_13960</name>
</gene>
<dbReference type="NCBIfam" id="TIGR01263">
    <property type="entry name" value="4HPPD"/>
    <property type="match status" value="1"/>
</dbReference>
<dbReference type="PIRSF" id="PIRSF009283">
    <property type="entry name" value="HPP_dOase"/>
    <property type="match status" value="1"/>
</dbReference>
<evidence type="ECO:0000313" key="7">
    <source>
        <dbReference type="EMBL" id="BCJ33893.1"/>
    </source>
</evidence>
<dbReference type="PANTHER" id="PTHR11959:SF1">
    <property type="entry name" value="4-HYDROXYPHENYLPYRUVATE DIOXYGENASE"/>
    <property type="match status" value="1"/>
</dbReference>
<feature type="binding site" evidence="5">
    <location>
        <position position="316"/>
    </location>
    <ligand>
        <name>Fe cation</name>
        <dbReference type="ChEBI" id="CHEBI:24875"/>
    </ligand>
</feature>
<dbReference type="InterPro" id="IPR029068">
    <property type="entry name" value="Glyas_Bleomycin-R_OHBP_Dase"/>
</dbReference>
<comment type="similarity">
    <text evidence="1">Belongs to the 4HPPD family.</text>
</comment>
<dbReference type="AlphaFoldDB" id="A0A7R7HW91"/>
<dbReference type="Proteomes" id="UP000611640">
    <property type="component" value="Chromosome"/>
</dbReference>
<reference evidence="7 8" key="1">
    <citation type="submission" date="2020-08" db="EMBL/GenBank/DDBJ databases">
        <title>Whole genome shotgun sequence of Actinocatenispora thailandica NBRC 105041.</title>
        <authorList>
            <person name="Komaki H."/>
            <person name="Tamura T."/>
        </authorList>
    </citation>
    <scope>NUCLEOTIDE SEQUENCE [LARGE SCALE GENOMIC DNA]</scope>
    <source>
        <strain evidence="7 8">NBRC 105041</strain>
    </source>
</reference>
<keyword evidence="7" id="KW-0223">Dioxygenase</keyword>
<dbReference type="Gene3D" id="3.10.180.10">
    <property type="entry name" value="2,3-Dihydroxybiphenyl 1,2-Dioxygenase, domain 1"/>
    <property type="match status" value="2"/>
</dbReference>
<evidence type="ECO:0000256" key="5">
    <source>
        <dbReference type="PIRSR" id="PIRSR009283-1"/>
    </source>
</evidence>
<dbReference type="GO" id="GO:0003868">
    <property type="term" value="F:4-hydroxyphenylpyruvate dioxygenase activity"/>
    <property type="evidence" value="ECO:0007669"/>
    <property type="project" value="InterPro"/>
</dbReference>
<organism evidence="7 8">
    <name type="scientific">Actinocatenispora thailandica</name>
    <dbReference type="NCBI Taxonomy" id="227318"/>
    <lineage>
        <taxon>Bacteria</taxon>
        <taxon>Bacillati</taxon>
        <taxon>Actinomycetota</taxon>
        <taxon>Actinomycetes</taxon>
        <taxon>Micromonosporales</taxon>
        <taxon>Micromonosporaceae</taxon>
        <taxon>Actinocatenispora</taxon>
    </lineage>
</organism>
<protein>
    <submittedName>
        <fullName evidence="7">4-hydroxyphenylpyruvate dioxygenase</fullName>
    </submittedName>
</protein>
<feature type="binding site" evidence="5">
    <location>
        <position position="157"/>
    </location>
    <ligand>
        <name>Fe cation</name>
        <dbReference type="ChEBI" id="CHEBI:24875"/>
    </ligand>
</feature>
<dbReference type="PROSITE" id="PS51819">
    <property type="entry name" value="VOC"/>
    <property type="match status" value="2"/>
</dbReference>
<dbReference type="InterPro" id="IPR005956">
    <property type="entry name" value="4OHPhenylPyrv_dOase"/>
</dbReference>
<feature type="domain" description="VOC" evidence="6">
    <location>
        <begin position="12"/>
        <end position="137"/>
    </location>
</feature>
<evidence type="ECO:0000313" key="8">
    <source>
        <dbReference type="Proteomes" id="UP000611640"/>
    </source>
</evidence>
<dbReference type="KEGG" id="atl:Athai_13960"/>
<evidence type="ECO:0000259" key="6">
    <source>
        <dbReference type="PROSITE" id="PS51819"/>
    </source>
</evidence>
<evidence type="ECO:0000256" key="1">
    <source>
        <dbReference type="ARBA" id="ARBA00005877"/>
    </source>
</evidence>
<feature type="domain" description="VOC" evidence="6">
    <location>
        <begin position="154"/>
        <end position="305"/>
    </location>
</feature>
<feature type="binding site" evidence="5">
    <location>
        <position position="237"/>
    </location>
    <ligand>
        <name>Fe cation</name>
        <dbReference type="ChEBI" id="CHEBI:24875"/>
    </ligand>
</feature>
<dbReference type="Pfam" id="PF00903">
    <property type="entry name" value="Glyoxalase"/>
    <property type="match status" value="1"/>
</dbReference>
<keyword evidence="3" id="KW-0677">Repeat</keyword>
<keyword evidence="2 5" id="KW-0479">Metal-binding</keyword>
<dbReference type="CDD" id="cd07250">
    <property type="entry name" value="HPPD_C_like"/>
    <property type="match status" value="1"/>
</dbReference>
<name>A0A7R7HW91_9ACTN</name>
<comment type="cofactor">
    <cofactor evidence="5">
        <name>Fe cation</name>
        <dbReference type="ChEBI" id="CHEBI:24875"/>
    </cofactor>
    <text evidence="5">Binds 1 Fe cation per subunit.</text>
</comment>
<evidence type="ECO:0000256" key="3">
    <source>
        <dbReference type="ARBA" id="ARBA00022737"/>
    </source>
</evidence>
<keyword evidence="8" id="KW-1185">Reference proteome</keyword>
<keyword evidence="4 5" id="KW-0408">Iron</keyword>
<proteinExistence type="inferred from homology"/>
<dbReference type="GO" id="GO:0006572">
    <property type="term" value="P:L-tyrosine catabolic process"/>
    <property type="evidence" value="ECO:0007669"/>
    <property type="project" value="TreeGrafter"/>
</dbReference>
<dbReference type="InterPro" id="IPR037523">
    <property type="entry name" value="VOC_core"/>
</dbReference>
<accession>A0A7R7HW91</accession>
<dbReference type="PANTHER" id="PTHR11959">
    <property type="entry name" value="4-HYDROXYPHENYLPYRUVATE DIOXYGENASE"/>
    <property type="match status" value="1"/>
</dbReference>
<evidence type="ECO:0000256" key="4">
    <source>
        <dbReference type="ARBA" id="ARBA00023004"/>
    </source>
</evidence>
<dbReference type="InterPro" id="IPR041735">
    <property type="entry name" value="4OHPhenylPyrv_dOase_C"/>
</dbReference>
<dbReference type="RefSeq" id="WP_344319012.1">
    <property type="nucleotide sequence ID" value="NZ_BAAAKF010000015.1"/>
</dbReference>
<dbReference type="InterPro" id="IPR004360">
    <property type="entry name" value="Glyas_Fos-R_dOase_dom"/>
</dbReference>
<dbReference type="InterPro" id="IPR041736">
    <property type="entry name" value="4OHPhenylPyrv_dOase_N"/>
</dbReference>
<evidence type="ECO:0000256" key="2">
    <source>
        <dbReference type="ARBA" id="ARBA00022723"/>
    </source>
</evidence>
<sequence length="344" mass="37066">MGEGDDGFAKLGLGPTTFFVVNLDAKIAELVDGYGFRSTARSISDGGGRSRQAVLRKSSIELRLVEGLDPEHPARAYVERHGDGVADIALSVPDVARAFAGAVRRGASPVAPPAVRDGVQTASVGGFGDVTHTFVPLDAVRTADPDEDGPRLGRIDHFAVCVEAGQLDLTVDFYVRVLDFRSIFSERIVVGGQAMLSTVVQSAAGTVTFTIIAPDPSRDPGQIDDFLKNHDGAGVQHIAFTAGDIVITVREAQRRGVEFLGTPAAYYRLLTDHITLARHSTDELRDTNVLADEDEHGQLFQIFTRSVHPRGTFFFELIERFGARTFGSGNITALYEAVEAQRSP</sequence>
<dbReference type="EMBL" id="AP023355">
    <property type="protein sequence ID" value="BCJ33893.1"/>
    <property type="molecule type" value="Genomic_DNA"/>
</dbReference>
<keyword evidence="7" id="KW-0560">Oxidoreductase</keyword>
<dbReference type="SUPFAM" id="SSF54593">
    <property type="entry name" value="Glyoxalase/Bleomycin resistance protein/Dihydroxybiphenyl dioxygenase"/>
    <property type="match status" value="1"/>
</dbReference>
<dbReference type="GO" id="GO:0046872">
    <property type="term" value="F:metal ion binding"/>
    <property type="evidence" value="ECO:0007669"/>
    <property type="project" value="UniProtKB-KW"/>
</dbReference>
<dbReference type="CDD" id="cd08342">
    <property type="entry name" value="HPPD_N_like"/>
    <property type="match status" value="1"/>
</dbReference>